<proteinExistence type="predicted"/>
<evidence type="ECO:0000313" key="6">
    <source>
        <dbReference type="Proteomes" id="UP001596072"/>
    </source>
</evidence>
<dbReference type="CDD" id="cd16917">
    <property type="entry name" value="HATPase_UhpB-NarQ-NarX-like"/>
    <property type="match status" value="1"/>
</dbReference>
<protein>
    <submittedName>
        <fullName evidence="5">GAF domain-containing protein</fullName>
    </submittedName>
</protein>
<comment type="caution">
    <text evidence="5">The sequence shown here is derived from an EMBL/GenBank/DDBJ whole genome shotgun (WGS) entry which is preliminary data.</text>
</comment>
<dbReference type="Pfam" id="PF13185">
    <property type="entry name" value="GAF_2"/>
    <property type="match status" value="1"/>
</dbReference>
<dbReference type="InterPro" id="IPR005467">
    <property type="entry name" value="His_kinase_dom"/>
</dbReference>
<reference evidence="6" key="1">
    <citation type="journal article" date="2019" name="Int. J. Syst. Evol. Microbiol.">
        <title>The Global Catalogue of Microorganisms (GCM) 10K type strain sequencing project: providing services to taxonomists for standard genome sequencing and annotation.</title>
        <authorList>
            <consortium name="The Broad Institute Genomics Platform"/>
            <consortium name="The Broad Institute Genome Sequencing Center for Infectious Disease"/>
            <person name="Wu L."/>
            <person name="Ma J."/>
        </authorList>
    </citation>
    <scope>NUCLEOTIDE SEQUENCE [LARGE SCALE GENOMIC DNA]</scope>
    <source>
        <strain evidence="6">YIM 94188</strain>
    </source>
</reference>
<dbReference type="InterPro" id="IPR036890">
    <property type="entry name" value="HATPase_C_sf"/>
</dbReference>
<dbReference type="InterPro" id="IPR029016">
    <property type="entry name" value="GAF-like_dom_sf"/>
</dbReference>
<evidence type="ECO:0000256" key="3">
    <source>
        <dbReference type="ARBA" id="ARBA00023012"/>
    </source>
</evidence>
<dbReference type="Gene3D" id="3.30.565.10">
    <property type="entry name" value="Histidine kinase-like ATPase, C-terminal domain"/>
    <property type="match status" value="1"/>
</dbReference>
<dbReference type="RefSeq" id="WP_136432134.1">
    <property type="nucleotide sequence ID" value="NZ_JBHSNS010000011.1"/>
</dbReference>
<evidence type="ECO:0000259" key="4">
    <source>
        <dbReference type="PROSITE" id="PS50109"/>
    </source>
</evidence>
<dbReference type="InterPro" id="IPR003594">
    <property type="entry name" value="HATPase_dom"/>
</dbReference>
<dbReference type="EMBL" id="JBHSNS010000011">
    <property type="protein sequence ID" value="MFC5730847.1"/>
    <property type="molecule type" value="Genomic_DNA"/>
</dbReference>
<gene>
    <name evidence="5" type="ORF">ACFPQB_18140</name>
</gene>
<feature type="domain" description="Histidine kinase" evidence="4">
    <location>
        <begin position="493"/>
        <end position="576"/>
    </location>
</feature>
<keyword evidence="1" id="KW-0808">Transferase</keyword>
<dbReference type="InterPro" id="IPR003018">
    <property type="entry name" value="GAF"/>
</dbReference>
<keyword evidence="3" id="KW-0902">Two-component regulatory system</keyword>
<accession>A0ABW0ZKD8</accession>
<dbReference type="InterPro" id="IPR050482">
    <property type="entry name" value="Sensor_HK_TwoCompSys"/>
</dbReference>
<dbReference type="Proteomes" id="UP001596072">
    <property type="component" value="Unassembled WGS sequence"/>
</dbReference>
<dbReference type="PROSITE" id="PS50109">
    <property type="entry name" value="HIS_KIN"/>
    <property type="match status" value="1"/>
</dbReference>
<evidence type="ECO:0000256" key="2">
    <source>
        <dbReference type="ARBA" id="ARBA00022777"/>
    </source>
</evidence>
<dbReference type="SUPFAM" id="SSF55781">
    <property type="entry name" value="GAF domain-like"/>
    <property type="match status" value="2"/>
</dbReference>
<dbReference type="Gene3D" id="1.20.5.1930">
    <property type="match status" value="1"/>
</dbReference>
<evidence type="ECO:0000313" key="5">
    <source>
        <dbReference type="EMBL" id="MFC5730847.1"/>
    </source>
</evidence>
<dbReference type="Pfam" id="PF07730">
    <property type="entry name" value="HisKA_3"/>
    <property type="match status" value="1"/>
</dbReference>
<dbReference type="PANTHER" id="PTHR24421:SF56">
    <property type="entry name" value="OXYGEN SENSOR HISTIDINE KINASE RESPONSE REGULATOR DOST"/>
    <property type="match status" value="1"/>
</dbReference>
<dbReference type="SMART" id="SM00065">
    <property type="entry name" value="GAF"/>
    <property type="match status" value="2"/>
</dbReference>
<dbReference type="Pfam" id="PF13492">
    <property type="entry name" value="GAF_3"/>
    <property type="match status" value="1"/>
</dbReference>
<keyword evidence="2" id="KW-0418">Kinase</keyword>
<dbReference type="Gene3D" id="3.30.450.40">
    <property type="match status" value="2"/>
</dbReference>
<dbReference type="Pfam" id="PF02518">
    <property type="entry name" value="HATPase_c"/>
    <property type="match status" value="1"/>
</dbReference>
<dbReference type="SUPFAM" id="SSF55874">
    <property type="entry name" value="ATPase domain of HSP90 chaperone/DNA topoisomerase II/histidine kinase"/>
    <property type="match status" value="1"/>
</dbReference>
<evidence type="ECO:0000256" key="1">
    <source>
        <dbReference type="ARBA" id="ARBA00022679"/>
    </source>
</evidence>
<dbReference type="PANTHER" id="PTHR24421">
    <property type="entry name" value="NITRATE/NITRITE SENSOR PROTEIN NARX-RELATED"/>
    <property type="match status" value="1"/>
</dbReference>
<sequence>MDATGSGERDEAHQVPGLDEVEFEELVRAVLDRMHGALDQQARLQLLLDAVVAISADLSLDGVLSRIVAIATSLADARYAALGVLSAGRQRRLRTFVHHGISDDVAATIGDLPTGHGLLGLIIDRPEPLRLHDIAEHPSSYGFPPEHPPMRSFLGVPVRIRDRVFGNLYLTEKVGGGDFTAEDEEVVVALAAAAGVAIENARLYEEARTREEWGTATAGVVALLSNPKRGNDSMQTIADLACQVAGADVVWTVAGHDEDHVEVTAISGAQLSGADLTALSVADPMARLVLEKSEPASVEDVAELDGGGEVLQLPGLPDVGPLLAVPLNPSARAKGALTLAWRRSNEDRYYTVDTQLAASFAEQAALALQLGEARDDQRRLAVLEDRDRIGRDLHDLVIQRLFVVGLGLEGAARLTDRPEVAARVEQAVDDLDATIKDIRRAIFGLGSAEQSNDIQGEVTRLVERAASTLKFRPSLRFEGPVRSLISSDVTPDLLAVLAEALSNASRHAEATAVEVVLAAADLISLSVRDDGRGMGPDVVESGLANIRARAEQRGGTLTIESAPGAGTALFWSIPRG</sequence>
<name>A0ABW0ZKD8_9ACTN</name>
<dbReference type="InterPro" id="IPR011712">
    <property type="entry name" value="Sig_transdc_His_kin_sub3_dim/P"/>
</dbReference>
<keyword evidence="6" id="KW-1185">Reference proteome</keyword>
<organism evidence="5 6">
    <name type="scientific">Nocardioides vastitatis</name>
    <dbReference type="NCBI Taxonomy" id="2568655"/>
    <lineage>
        <taxon>Bacteria</taxon>
        <taxon>Bacillati</taxon>
        <taxon>Actinomycetota</taxon>
        <taxon>Actinomycetes</taxon>
        <taxon>Propionibacteriales</taxon>
        <taxon>Nocardioidaceae</taxon>
        <taxon>Nocardioides</taxon>
    </lineage>
</organism>